<proteinExistence type="predicted"/>
<accession>A0A9E2L6M3</accession>
<comment type="caution">
    <text evidence="1">The sequence shown here is derived from an EMBL/GenBank/DDBJ whole genome shotgun (WGS) entry which is preliminary data.</text>
</comment>
<dbReference type="Proteomes" id="UP000823865">
    <property type="component" value="Unassembled WGS sequence"/>
</dbReference>
<sequence>MKKIITFLFFICHLSTIYGQRSEYYEKLINEQAVEEKKYIISIKASGFLTFGSELWKDDSAFGADYKLGFSADFSTSSDIWLGFGADFLTRTYGYTYTSFTGRYISIPLSLSKRSDLFYAKTGLHFDFLISESTTFEDTEIDVDEFYNNFRMGLHFEVGCCKWKHFDIGTFIEWNFINFSNSDKTDEYLGDWNMGLTVAYKF</sequence>
<dbReference type="AlphaFoldDB" id="A0A9E2L6M3"/>
<reference evidence="1" key="1">
    <citation type="journal article" date="2021" name="PeerJ">
        <title>Extensive microbial diversity within the chicken gut microbiome revealed by metagenomics and culture.</title>
        <authorList>
            <person name="Gilroy R."/>
            <person name="Ravi A."/>
            <person name="Getino M."/>
            <person name="Pursley I."/>
            <person name="Horton D.L."/>
            <person name="Alikhan N.F."/>
            <person name="Baker D."/>
            <person name="Gharbi K."/>
            <person name="Hall N."/>
            <person name="Watson M."/>
            <person name="Adriaenssens E.M."/>
            <person name="Foster-Nyarko E."/>
            <person name="Jarju S."/>
            <person name="Secka A."/>
            <person name="Antonio M."/>
            <person name="Oren A."/>
            <person name="Chaudhuri R.R."/>
            <person name="La Ragione R."/>
            <person name="Hildebrand F."/>
            <person name="Pallen M.J."/>
        </authorList>
    </citation>
    <scope>NUCLEOTIDE SEQUENCE</scope>
    <source>
        <strain evidence="1">G3-2149</strain>
    </source>
</reference>
<evidence type="ECO:0008006" key="3">
    <source>
        <dbReference type="Google" id="ProtNLM"/>
    </source>
</evidence>
<organism evidence="1 2">
    <name type="scientific">Candidatus Paraprevotella stercoravium</name>
    <dbReference type="NCBI Taxonomy" id="2838725"/>
    <lineage>
        <taxon>Bacteria</taxon>
        <taxon>Pseudomonadati</taxon>
        <taxon>Bacteroidota</taxon>
        <taxon>Bacteroidia</taxon>
        <taxon>Bacteroidales</taxon>
        <taxon>Prevotellaceae</taxon>
        <taxon>Paraprevotella</taxon>
    </lineage>
</organism>
<evidence type="ECO:0000313" key="2">
    <source>
        <dbReference type="Proteomes" id="UP000823865"/>
    </source>
</evidence>
<reference evidence="1" key="2">
    <citation type="submission" date="2021-04" db="EMBL/GenBank/DDBJ databases">
        <authorList>
            <person name="Gilroy R."/>
        </authorList>
    </citation>
    <scope>NUCLEOTIDE SEQUENCE</scope>
    <source>
        <strain evidence="1">G3-2149</strain>
    </source>
</reference>
<dbReference type="EMBL" id="JAHLFU010000024">
    <property type="protein sequence ID" value="MBU3852503.1"/>
    <property type="molecule type" value="Genomic_DNA"/>
</dbReference>
<gene>
    <name evidence="1" type="ORF">H9789_01495</name>
</gene>
<protein>
    <recommendedName>
        <fullName evidence="3">Outer membrane protein beta-barrel domain-containing protein</fullName>
    </recommendedName>
</protein>
<evidence type="ECO:0000313" key="1">
    <source>
        <dbReference type="EMBL" id="MBU3852503.1"/>
    </source>
</evidence>
<name>A0A9E2L6M3_9BACT</name>